<protein>
    <recommendedName>
        <fullName evidence="1">DUF3298 domain-containing protein</fullName>
    </recommendedName>
</protein>
<dbReference type="EMBL" id="FORQ01000001">
    <property type="protein sequence ID" value="SFI62588.1"/>
    <property type="molecule type" value="Genomic_DNA"/>
</dbReference>
<dbReference type="RefSeq" id="WP_089818056.1">
    <property type="nucleotide sequence ID" value="NZ_FORQ01000001.1"/>
</dbReference>
<keyword evidence="3" id="KW-1185">Reference proteome</keyword>
<reference evidence="3" key="1">
    <citation type="submission" date="2016-10" db="EMBL/GenBank/DDBJ databases">
        <authorList>
            <person name="Varghese N."/>
            <person name="Submissions S."/>
        </authorList>
    </citation>
    <scope>NUCLEOTIDE SEQUENCE [LARGE SCALE GENOMIC DNA]</scope>
    <source>
        <strain evidence="3">DSM 22251</strain>
    </source>
</reference>
<evidence type="ECO:0000259" key="1">
    <source>
        <dbReference type="Pfam" id="PF11738"/>
    </source>
</evidence>
<dbReference type="Gene3D" id="3.90.640.20">
    <property type="entry name" value="Heat-shock cognate protein, ATPase"/>
    <property type="match status" value="1"/>
</dbReference>
<feature type="domain" description="DUF3298" evidence="1">
    <location>
        <begin position="208"/>
        <end position="253"/>
    </location>
</feature>
<accession>A0A1I3JRD9</accession>
<organism evidence="2 3">
    <name type="scientific">Kaistella treverensis</name>
    <dbReference type="NCBI Taxonomy" id="631455"/>
    <lineage>
        <taxon>Bacteria</taxon>
        <taxon>Pseudomonadati</taxon>
        <taxon>Bacteroidota</taxon>
        <taxon>Flavobacteriia</taxon>
        <taxon>Flavobacteriales</taxon>
        <taxon>Weeksellaceae</taxon>
        <taxon>Chryseobacterium group</taxon>
        <taxon>Kaistella</taxon>
    </lineage>
</organism>
<dbReference type="Proteomes" id="UP000242560">
    <property type="component" value="Unassembled WGS sequence"/>
</dbReference>
<sequence length="269" mass="30614">MKFSVIYFLASFLAISGCEQKKPAVQKSATEKTETAKTVSNFVVDSISVNDSLEITKNLTASFAKKILIFPNFNRQNILDSIYAPEKIQLKDYSKENLGKALEEKKQGYFDETKKSLKNFSPDFKQTWTNNSKMAVFSNTNGFLTLVYTGDGYTGGAHGYYYKKFKVFDLKNNKTVQLSDVLTNQDAGIWGRILMDNFLKNDLENGQSEMLLVKKIPLNDNFYFDAEHLYFLYNQYEIAAYAAGPVLVKVPLSDIKPFLNSNFKKRMGL</sequence>
<dbReference type="PROSITE" id="PS51257">
    <property type="entry name" value="PROKAR_LIPOPROTEIN"/>
    <property type="match status" value="1"/>
</dbReference>
<dbReference type="InterPro" id="IPR021729">
    <property type="entry name" value="DUF3298"/>
</dbReference>
<gene>
    <name evidence="2" type="ORF">SAMN05421638_0329</name>
</gene>
<dbReference type="Pfam" id="PF11738">
    <property type="entry name" value="DUF3298"/>
    <property type="match status" value="1"/>
</dbReference>
<name>A0A1I3JRD9_9FLAO</name>
<dbReference type="InterPro" id="IPR037126">
    <property type="entry name" value="PdaC/RsiV-like_sf"/>
</dbReference>
<dbReference type="AlphaFoldDB" id="A0A1I3JRD9"/>
<evidence type="ECO:0000313" key="3">
    <source>
        <dbReference type="Proteomes" id="UP000242560"/>
    </source>
</evidence>
<proteinExistence type="predicted"/>
<evidence type="ECO:0000313" key="2">
    <source>
        <dbReference type="EMBL" id="SFI62588.1"/>
    </source>
</evidence>
<dbReference type="Gene3D" id="3.30.565.40">
    <property type="entry name" value="Fervidobacterium nodosum Rt17-B1 like"/>
    <property type="match status" value="1"/>
</dbReference>